<dbReference type="HOGENOM" id="CLU_626667_0_0_4"/>
<evidence type="ECO:0000313" key="4">
    <source>
        <dbReference type="Proteomes" id="UP000000329"/>
    </source>
</evidence>
<evidence type="ECO:0000313" key="3">
    <source>
        <dbReference type="EMBL" id="ADJ62281.1"/>
    </source>
</evidence>
<keyword evidence="2" id="KW-1133">Transmembrane helix</keyword>
<reference evidence="3 4" key="1">
    <citation type="submission" date="2010-04" db="EMBL/GenBank/DDBJ databases">
        <title>The genome of Herbaspirillum seropedicae SmR1, an endophytic, nitrogen-fixing, plant-growth promoting beta-Proteobacteria.</title>
        <authorList>
            <person name="Pedrosa F.O."/>
            <person name="Monteiro R.A."/>
            <person name="Wassem R."/>
            <person name="Cruz L.M."/>
            <person name="Ayub R.A."/>
            <person name="Colauto N.B."/>
            <person name="Fernandez M.A."/>
            <person name="Fungaro M.H.P."/>
            <person name="Grisard E.C."/>
            <person name="Hungria M."/>
            <person name="Madeira H.M.F."/>
            <person name="Nodari R.O."/>
            <person name="Osaku C.A."/>
            <person name="Petzl-Erler M.L."/>
            <person name="Terenzi H."/>
            <person name="Vieira L.G.E."/>
            <person name="Almeida M.I.M."/>
            <person name="Alves L.R."/>
            <person name="Arantes O.M.N."/>
            <person name="Balsanelli E."/>
            <person name="Barcellos F.G."/>
            <person name="Baura V.A."/>
            <person name="Binde D.R."/>
            <person name="Campo R.J."/>
            <person name="Chubatsu L.S."/>
            <person name="Chueire L.M.O."/>
            <person name="Ciferri R.R."/>
            <person name="Correa L.C."/>
            <person name="da Conceicao Silva J.L."/>
            <person name="Dabul A.N.G."/>
            <person name="Dambros B.P."/>
            <person name="Faoro H."/>
            <person name="Favetti A."/>
            <person name="Friedermann G."/>
            <person name="Furlaneto M.C."/>
            <person name="Gasques L.S."/>
            <person name="Gimenes C.C.T."/>
            <person name="Gioppo N.M.R."/>
            <person name="Glienke-Blanco C."/>
            <person name="Godoy L.P."/>
            <person name="Guerra M.P."/>
            <person name="Karp S."/>
            <person name="Kava-Cordeiro V."/>
            <person name="Margarido V.P."/>
            <person name="Mathioni S.M."/>
            <person name="Menck-Soares M.A."/>
            <person name="Murace N.K."/>
            <person name="Nicolas M.F."/>
            <person name="Oliveira C.E.C."/>
            <person name="Pagnan N.A.B."/>
            <person name="Pamphile J.A."/>
            <person name="Patussi E.V."/>
            <person name="Pereira L.F.P."/>
            <person name="Pereira-Ferrari L."/>
            <person name="Pinto F.G.S."/>
            <person name="Precoma C."/>
            <person name="Prioli A.J."/>
            <person name="Prioli S.M.A.P."/>
            <person name="Raittz R.T."/>
            <person name="Ramos H.J.O."/>
            <person name="Ribeiro E.M.S.F."/>
            <person name="Rigo L.U."/>
            <person name="Rocha C.L.M.S.C."/>
            <person name="Rocha S.N."/>
            <person name="Santos K."/>
            <person name="Satori D."/>
            <person name="Silva A.G."/>
            <person name="Simao R.C.G."/>
            <person name="Soares M.A.M."/>
            <person name="Souza E.M."/>
            <person name="Steffens M.B.R."/>
            <person name="Steindel M."/>
            <person name="Tadra-Sfeir M.Z."/>
            <person name="Takahashi E.K."/>
            <person name="Torres R.A."/>
            <person name="Valle J.S."/>
            <person name="Vernal J.I."/>
            <person name="Vilas-Boas L.A."/>
            <person name="Watanabe M.A.E."/>
            <person name="Weiss V.A."/>
            <person name="Yates M.A."/>
            <person name="Souza E.M."/>
        </authorList>
    </citation>
    <scope>NUCLEOTIDE SEQUENCE [LARGE SCALE GENOMIC DNA]</scope>
    <source>
        <strain evidence="3 4">SmR1</strain>
    </source>
</reference>
<evidence type="ECO:0000256" key="1">
    <source>
        <dbReference type="SAM" id="MobiDB-lite"/>
    </source>
</evidence>
<name>D8IZG1_HERSS</name>
<accession>D8IZG1</accession>
<dbReference type="EMBL" id="CP002039">
    <property type="protein sequence ID" value="ADJ62281.1"/>
    <property type="molecule type" value="Genomic_DNA"/>
</dbReference>
<dbReference type="KEGG" id="hse:Hsero_0762"/>
<evidence type="ECO:0000256" key="2">
    <source>
        <dbReference type="SAM" id="Phobius"/>
    </source>
</evidence>
<keyword evidence="4" id="KW-1185">Reference proteome</keyword>
<keyword evidence="2" id="KW-0472">Membrane</keyword>
<gene>
    <name evidence="3" type="ordered locus">Hsero_0762</name>
</gene>
<feature type="transmembrane region" description="Helical" evidence="2">
    <location>
        <begin position="67"/>
        <end position="95"/>
    </location>
</feature>
<dbReference type="Proteomes" id="UP000000329">
    <property type="component" value="Chromosome"/>
</dbReference>
<dbReference type="AlphaFoldDB" id="D8IZG1"/>
<dbReference type="STRING" id="757424.Hsero_0762"/>
<feature type="region of interest" description="Disordered" evidence="1">
    <location>
        <begin position="415"/>
        <end position="437"/>
    </location>
</feature>
<proteinExistence type="predicted"/>
<sequence length="437" mass="47435">MAALQQGFRALLARALDHVHIAAACVLGRGARIALGQLAARCACCAVARLALPVRLRRARHQRLDQIDIAVILGLGGLLPFLFTGGLLGGLLRLFRLGFQGVLQRGGRRLDAFFQRIGQLGLAGRRGRRLRLGATGTGVVDDCGVGAGRWRRRCRGRGRGQVGVGVGFGRRQRGDRLGLWRGRHGGARFGAAIQHQRTGADQQQQQHGHGGDTTALATRGRDAGAAGGFGIRDGIEDANFVRPGRIRTGQQARSGGCRFLLFRGLQGRTPVLCNSQELLDFLLISCYCLFMRLRHPPSTAAGARPVRKKRCRIFPLRSFFAYRPPFCCALQRLAGWLMLFSRPVMHAHCTSSPAAWLASSPSQAMHSKHDEVFAGTSAMLKSSRAPHPQQRTSRLRDYSIDGLCCLSVKCESNPQRTRKPVAGRPLATPAAPSLSGR</sequence>
<protein>
    <submittedName>
        <fullName evidence="3">Uncharacterized protein</fullName>
    </submittedName>
</protein>
<keyword evidence="2" id="KW-0812">Transmembrane</keyword>
<feature type="region of interest" description="Disordered" evidence="1">
    <location>
        <begin position="195"/>
        <end position="217"/>
    </location>
</feature>
<organism evidence="3 4">
    <name type="scientific">Herbaspirillum seropedicae (strain SmR1)</name>
    <dbReference type="NCBI Taxonomy" id="757424"/>
    <lineage>
        <taxon>Bacteria</taxon>
        <taxon>Pseudomonadati</taxon>
        <taxon>Pseudomonadota</taxon>
        <taxon>Betaproteobacteria</taxon>
        <taxon>Burkholderiales</taxon>
        <taxon>Oxalobacteraceae</taxon>
        <taxon>Herbaspirillum</taxon>
    </lineage>
</organism>